<comment type="caution">
    <text evidence="1">The sequence shown here is derived from an EMBL/GenBank/DDBJ whole genome shotgun (WGS) entry which is preliminary data.</text>
</comment>
<protein>
    <submittedName>
        <fullName evidence="1">Uncharacterized protein</fullName>
    </submittedName>
</protein>
<evidence type="ECO:0000313" key="1">
    <source>
        <dbReference type="EMBL" id="GBP50012.1"/>
    </source>
</evidence>
<dbReference type="AlphaFoldDB" id="A0A4C1WHL3"/>
<accession>A0A4C1WHL3</accession>
<name>A0A4C1WHL3_EUMVA</name>
<dbReference type="Proteomes" id="UP000299102">
    <property type="component" value="Unassembled WGS sequence"/>
</dbReference>
<sequence length="121" mass="13707">MIQWSEKRLDSKPHGGRLTCRLSARRGAQRFAFSNNRRTDGPVGSRIKRVRVKVEMQNRMLSFVTQIKSAVKAARADRALRSFHYSITSSDCSFQLESVVFLTHFKKASGSSSSSVILVYH</sequence>
<keyword evidence="2" id="KW-1185">Reference proteome</keyword>
<organism evidence="1 2">
    <name type="scientific">Eumeta variegata</name>
    <name type="common">Bagworm moth</name>
    <name type="synonym">Eumeta japonica</name>
    <dbReference type="NCBI Taxonomy" id="151549"/>
    <lineage>
        <taxon>Eukaryota</taxon>
        <taxon>Metazoa</taxon>
        <taxon>Ecdysozoa</taxon>
        <taxon>Arthropoda</taxon>
        <taxon>Hexapoda</taxon>
        <taxon>Insecta</taxon>
        <taxon>Pterygota</taxon>
        <taxon>Neoptera</taxon>
        <taxon>Endopterygota</taxon>
        <taxon>Lepidoptera</taxon>
        <taxon>Glossata</taxon>
        <taxon>Ditrysia</taxon>
        <taxon>Tineoidea</taxon>
        <taxon>Psychidae</taxon>
        <taxon>Oiketicinae</taxon>
        <taxon>Eumeta</taxon>
    </lineage>
</organism>
<gene>
    <name evidence="1" type="ORF">EVAR_46634_1</name>
</gene>
<evidence type="ECO:0000313" key="2">
    <source>
        <dbReference type="Proteomes" id="UP000299102"/>
    </source>
</evidence>
<proteinExistence type="predicted"/>
<dbReference type="EMBL" id="BGZK01000556">
    <property type="protein sequence ID" value="GBP50012.1"/>
    <property type="molecule type" value="Genomic_DNA"/>
</dbReference>
<reference evidence="1 2" key="1">
    <citation type="journal article" date="2019" name="Commun. Biol.">
        <title>The bagworm genome reveals a unique fibroin gene that provides high tensile strength.</title>
        <authorList>
            <person name="Kono N."/>
            <person name="Nakamura H."/>
            <person name="Ohtoshi R."/>
            <person name="Tomita M."/>
            <person name="Numata K."/>
            <person name="Arakawa K."/>
        </authorList>
    </citation>
    <scope>NUCLEOTIDE SEQUENCE [LARGE SCALE GENOMIC DNA]</scope>
</reference>